<proteinExistence type="predicted"/>
<evidence type="ECO:0000313" key="1">
    <source>
        <dbReference type="EMBL" id="QLH03587.1"/>
    </source>
</evidence>
<organism evidence="1 2">
    <name type="scientific">Nitrosopumilus cobalaminigenes</name>
    <dbReference type="NCBI Taxonomy" id="1470066"/>
    <lineage>
        <taxon>Archaea</taxon>
        <taxon>Nitrososphaerota</taxon>
        <taxon>Nitrososphaeria</taxon>
        <taxon>Nitrosopumilales</taxon>
        <taxon>Nitrosopumilaceae</taxon>
        <taxon>Nitrosopumilus</taxon>
    </lineage>
</organism>
<gene>
    <name evidence="1" type="ORF">C5F47_08575</name>
</gene>
<dbReference type="EMBL" id="CP026993">
    <property type="protein sequence ID" value="QLH03587.1"/>
    <property type="molecule type" value="Genomic_DNA"/>
</dbReference>
<reference evidence="1 2" key="1">
    <citation type="submission" date="2018-02" db="EMBL/GenBank/DDBJ databases">
        <title>Complete genome of Nitrosopumilus cobalaminigenes HCA1.</title>
        <authorList>
            <person name="Qin W."/>
            <person name="Zheng Y."/>
            <person name="Stahl D.A."/>
        </authorList>
    </citation>
    <scope>NUCLEOTIDE SEQUENCE [LARGE SCALE GENOMIC DNA]</scope>
    <source>
        <strain evidence="1 2">HCA1</strain>
    </source>
</reference>
<dbReference type="GeneID" id="56060113"/>
<sequence length="518" mass="58534">MKILLTAITLCIFFSITLVPDIFGHGLGGEVLPPVTIGDKDATLSIGISPSIYDENESESNISLKLYHSESFAIIEHVTYEFELKKDGKQIFKDIFHDELGYLNIKVITDDSDKITIEGNKEPLSDGWMNRDFEPIIVRGPVFTSGGLYDYTVKILTIDSDSNVLTDEIKLEGAISLAENNSFTINDEQTIQLISYFDQIQNFSFESNTIKFSMPFDWNQDLEQLSVVHEEIRIPNTFDGFLSTTYTSLVNDIKLPADAVTIDDYSFEDRTIHIVLNQKLIKEIHNNAIADSDSIMNFELKPSQQVTFPLEFTTPDLRYKVFLSWEPEIIHTSEEVTFFVSFEELFSDKAQKVVEYDLKIVQKDSEIYSKHLIGNVNSANPNSYKIIFDDKQSGSANLVFSNINGNSLSKGNFIIVIDSSNQAQSESSNIPSWIKNNAGWWSEGTLDDDSFVQGIQFLIKEGIIQIPNTPQNLESMSSEIPSWIKNNAGWWSEGTLDDDSFVQGIQFLIKEGIIQIEN</sequence>
<protein>
    <submittedName>
        <fullName evidence="1">Peptidase</fullName>
    </submittedName>
</protein>
<keyword evidence="2" id="KW-1185">Reference proteome</keyword>
<evidence type="ECO:0000313" key="2">
    <source>
        <dbReference type="Proteomes" id="UP000509771"/>
    </source>
</evidence>
<name>A0A7D5M325_9ARCH</name>
<dbReference type="Proteomes" id="UP000509771">
    <property type="component" value="Chromosome"/>
</dbReference>
<accession>A0A7D5M325</accession>
<dbReference type="OrthoDB" id="3172at2157"/>
<dbReference type="RefSeq" id="WP_179360704.1">
    <property type="nucleotide sequence ID" value="NZ_CP026993.1"/>
</dbReference>
<dbReference type="AlphaFoldDB" id="A0A7D5M325"/>
<dbReference type="KEGG" id="ncl:C5F47_08575"/>